<dbReference type="Pfam" id="PF14691">
    <property type="entry name" value="Fer4_20"/>
    <property type="match status" value="1"/>
</dbReference>
<gene>
    <name evidence="2" type="ORF">ABO01nite_07800</name>
</gene>
<dbReference type="KEGG" id="abg:Asbog_00106"/>
<dbReference type="Gene3D" id="3.50.50.60">
    <property type="entry name" value="FAD/NAD(P)-binding domain"/>
    <property type="match status" value="2"/>
</dbReference>
<comment type="caution">
    <text evidence="2">The sequence shown here is derived from an EMBL/GenBank/DDBJ whole genome shotgun (WGS) entry which is preliminary data.</text>
</comment>
<dbReference type="RefSeq" id="WP_062163703.1">
    <property type="nucleotide sequence ID" value="NZ_AP014690.1"/>
</dbReference>
<dbReference type="PANTHER" id="PTHR42783:SF3">
    <property type="entry name" value="GLUTAMATE SYNTHASE [NADPH] SMALL CHAIN-RELATED"/>
    <property type="match status" value="1"/>
</dbReference>
<dbReference type="PRINTS" id="PR00419">
    <property type="entry name" value="ADXRDTASE"/>
</dbReference>
<dbReference type="InterPro" id="IPR023753">
    <property type="entry name" value="FAD/NAD-binding_dom"/>
</dbReference>
<dbReference type="InterPro" id="IPR009051">
    <property type="entry name" value="Helical_ferredxn"/>
</dbReference>
<dbReference type="Gene3D" id="1.10.1060.10">
    <property type="entry name" value="Alpha-helical ferredoxin"/>
    <property type="match status" value="1"/>
</dbReference>
<dbReference type="InterPro" id="IPR028261">
    <property type="entry name" value="DPD_II"/>
</dbReference>
<dbReference type="AlphaFoldDB" id="A0AAN4R0Y2"/>
<dbReference type="EMBL" id="BJVS01000002">
    <property type="protein sequence ID" value="GEL52773.1"/>
    <property type="molecule type" value="Genomic_DNA"/>
</dbReference>
<protein>
    <submittedName>
        <fullName evidence="2">Dihydropyrimidine dehydrogenase subunit A</fullName>
    </submittedName>
</protein>
<dbReference type="Pfam" id="PF07992">
    <property type="entry name" value="Pyr_redox_2"/>
    <property type="match status" value="1"/>
</dbReference>
<name>A0AAN4R0Y2_9PROT</name>
<keyword evidence="3" id="KW-1185">Reference proteome</keyword>
<feature type="domain" description="4Fe-4S ferredoxin-type" evidence="1">
    <location>
        <begin position="29"/>
        <end position="62"/>
    </location>
</feature>
<dbReference type="SUPFAM" id="SSF46548">
    <property type="entry name" value="alpha-helical ferredoxin"/>
    <property type="match status" value="1"/>
</dbReference>
<organism evidence="2 3">
    <name type="scientific">Asaia bogorensis NBRC 16594</name>
    <dbReference type="NCBI Taxonomy" id="1231624"/>
    <lineage>
        <taxon>Bacteria</taxon>
        <taxon>Pseudomonadati</taxon>
        <taxon>Pseudomonadota</taxon>
        <taxon>Alphaproteobacteria</taxon>
        <taxon>Acetobacterales</taxon>
        <taxon>Acetobacteraceae</taxon>
        <taxon>Asaia</taxon>
    </lineage>
</organism>
<dbReference type="GO" id="GO:0016491">
    <property type="term" value="F:oxidoreductase activity"/>
    <property type="evidence" value="ECO:0007669"/>
    <property type="project" value="InterPro"/>
</dbReference>
<dbReference type="SUPFAM" id="SSF51971">
    <property type="entry name" value="Nucleotide-binding domain"/>
    <property type="match status" value="1"/>
</dbReference>
<dbReference type="PANTHER" id="PTHR42783">
    <property type="entry name" value="GLUTAMATE SYNTHASE [NADPH] SMALL CHAIN"/>
    <property type="match status" value="1"/>
</dbReference>
<evidence type="ECO:0000259" key="1">
    <source>
        <dbReference type="PROSITE" id="PS51379"/>
    </source>
</evidence>
<dbReference type="PROSITE" id="PS51379">
    <property type="entry name" value="4FE4S_FER_2"/>
    <property type="match status" value="1"/>
</dbReference>
<evidence type="ECO:0000313" key="2">
    <source>
        <dbReference type="EMBL" id="GEL52773.1"/>
    </source>
</evidence>
<evidence type="ECO:0000313" key="3">
    <source>
        <dbReference type="Proteomes" id="UP000321287"/>
    </source>
</evidence>
<dbReference type="GO" id="GO:0051536">
    <property type="term" value="F:iron-sulfur cluster binding"/>
    <property type="evidence" value="ECO:0007669"/>
    <property type="project" value="InterPro"/>
</dbReference>
<dbReference type="InterPro" id="IPR036188">
    <property type="entry name" value="FAD/NAD-bd_sf"/>
</dbReference>
<dbReference type="GeneID" id="78225217"/>
<dbReference type="Proteomes" id="UP000321287">
    <property type="component" value="Unassembled WGS sequence"/>
</dbReference>
<dbReference type="InterPro" id="IPR017896">
    <property type="entry name" value="4Fe4S_Fe-S-bd"/>
</dbReference>
<proteinExistence type="predicted"/>
<reference evidence="2 3" key="1">
    <citation type="submission" date="2019-07" db="EMBL/GenBank/DDBJ databases">
        <title>Whole genome shotgun sequence of Asaia bogorensis NBRC 16594.</title>
        <authorList>
            <person name="Hosoyama A."/>
            <person name="Uohara A."/>
            <person name="Ohji S."/>
            <person name="Ichikawa N."/>
        </authorList>
    </citation>
    <scope>NUCLEOTIDE SEQUENCE [LARGE SCALE GENOMIC DNA]</scope>
    <source>
        <strain evidence="2 3">NBRC 16594</strain>
    </source>
</reference>
<sequence>MRPDIACGRLPQDILARNFADAHPGLTPEQAALEADRCFYCYDAPCIEACPTDIDIPRFIKAIASRNTAGAARTILQSNILGGSCARVCPTEILCEQKCVHTAIETHKPVRIGALQRYATDWQMAQDTHPFTRATPTGRHIAIVGAGPAGLACAHRLAMHGHEVTLFDRHEKAGGLNEYGVAAYKLADDFAQKEIDFLMAIGGIHYQGRAILGETIHLATLRQDYDAVFLAIGLSGVRALGLPGETMPGVRDAVAFIEHLRSHPLASVQVGRRVVVIGGGNTAIDAAVQAKRLGAEEVTLVYRRGEPTMSATDVERDWAQTNGVTLRLWAAPTRLEFDNGALTGVTFRRTDAAAEASTGPATPPVDFTIAADMVLKAIGQVFVPDPVLQDQILIENGRLVVDEKGRTTLAGVYAGGDCTAGEDLTVAAVRDGREAAQAIHSDLIPDDLSLSGTGAL</sequence>
<accession>A0AAN4R0Y2</accession>